<dbReference type="PRINTS" id="PR00081">
    <property type="entry name" value="GDHRDH"/>
</dbReference>
<dbReference type="GeneID" id="113027752"/>
<keyword evidence="4" id="KW-0560">Oxidoreductase</keyword>
<reference evidence="6" key="1">
    <citation type="submission" date="2018-05" db="EMBL/GenBank/DDBJ databases">
        <authorList>
            <person name="Datahose"/>
        </authorList>
    </citation>
    <scope>NUCLEOTIDE SEQUENCE</scope>
</reference>
<evidence type="ECO:0000313" key="6">
    <source>
        <dbReference type="Ensembl" id="ENSACLP00000078371.1"/>
    </source>
</evidence>
<dbReference type="SMART" id="SM00822">
    <property type="entry name" value="PKS_KR"/>
    <property type="match status" value="1"/>
</dbReference>
<evidence type="ECO:0000256" key="4">
    <source>
        <dbReference type="ARBA" id="ARBA00023002"/>
    </source>
</evidence>
<evidence type="ECO:0000256" key="3">
    <source>
        <dbReference type="ARBA" id="ARBA00022857"/>
    </source>
</evidence>
<dbReference type="GO" id="GO:0050038">
    <property type="term" value="F:L-xylulose reductase (NADPH) activity"/>
    <property type="evidence" value="ECO:0007669"/>
    <property type="project" value="TreeGrafter"/>
</dbReference>
<dbReference type="PANTHER" id="PTHR44252">
    <property type="entry name" value="D-ERYTHRULOSE REDUCTASE"/>
    <property type="match status" value="1"/>
</dbReference>
<evidence type="ECO:0000313" key="7">
    <source>
        <dbReference type="Proteomes" id="UP000265100"/>
    </source>
</evidence>
<reference evidence="6" key="2">
    <citation type="submission" date="2025-08" db="UniProtKB">
        <authorList>
            <consortium name="Ensembl"/>
        </authorList>
    </citation>
    <scope>IDENTIFICATION</scope>
</reference>
<reference evidence="6" key="3">
    <citation type="submission" date="2025-09" db="UniProtKB">
        <authorList>
            <consortium name="Ensembl"/>
        </authorList>
    </citation>
    <scope>IDENTIFICATION</scope>
</reference>
<keyword evidence="7" id="KW-1185">Reference proteome</keyword>
<dbReference type="AlphaFoldDB" id="A0AAX7VQY9"/>
<dbReference type="FunFam" id="3.40.50.720:FF:000214">
    <property type="entry name" value="L-xylulose reductase"/>
    <property type="match status" value="1"/>
</dbReference>
<keyword evidence="3" id="KW-0521">NADP</keyword>
<feature type="domain" description="Ketoreductase" evidence="5">
    <location>
        <begin position="79"/>
        <end position="265"/>
    </location>
</feature>
<dbReference type="CDD" id="cd05351">
    <property type="entry name" value="XR_like_SDR_c"/>
    <property type="match status" value="1"/>
</dbReference>
<organism evidence="6 7">
    <name type="scientific">Astatotilapia calliptera</name>
    <name type="common">Eastern happy</name>
    <name type="synonym">Chromis callipterus</name>
    <dbReference type="NCBI Taxonomy" id="8154"/>
    <lineage>
        <taxon>Eukaryota</taxon>
        <taxon>Metazoa</taxon>
        <taxon>Chordata</taxon>
        <taxon>Craniata</taxon>
        <taxon>Vertebrata</taxon>
        <taxon>Euteleostomi</taxon>
        <taxon>Actinopterygii</taxon>
        <taxon>Neopterygii</taxon>
        <taxon>Teleostei</taxon>
        <taxon>Neoteleostei</taxon>
        <taxon>Acanthomorphata</taxon>
        <taxon>Ovalentaria</taxon>
        <taxon>Cichlomorphae</taxon>
        <taxon>Cichliformes</taxon>
        <taxon>Cichlidae</taxon>
        <taxon>African cichlids</taxon>
        <taxon>Pseudocrenilabrinae</taxon>
        <taxon>Haplochromini</taxon>
        <taxon>Astatotilapia</taxon>
    </lineage>
</organism>
<dbReference type="Pfam" id="PF13561">
    <property type="entry name" value="adh_short_C2"/>
    <property type="match status" value="1"/>
</dbReference>
<dbReference type="GO" id="GO:0006629">
    <property type="term" value="P:lipid metabolic process"/>
    <property type="evidence" value="ECO:0007669"/>
    <property type="project" value="UniProtKB-ARBA"/>
</dbReference>
<protein>
    <recommendedName>
        <fullName evidence="5">Ketoreductase domain-containing protein</fullName>
    </recommendedName>
</protein>
<evidence type="ECO:0000256" key="1">
    <source>
        <dbReference type="ARBA" id="ARBA00006484"/>
    </source>
</evidence>
<dbReference type="InterPro" id="IPR002347">
    <property type="entry name" value="SDR_fam"/>
</dbReference>
<comment type="similarity">
    <text evidence="1">Belongs to the short-chain dehydrogenases/reductases (SDR) family.</text>
</comment>
<dbReference type="GO" id="GO:0005997">
    <property type="term" value="P:xylulose metabolic process"/>
    <property type="evidence" value="ECO:0007669"/>
    <property type="project" value="TreeGrafter"/>
</dbReference>
<dbReference type="InterPro" id="IPR020904">
    <property type="entry name" value="Sc_DH/Rdtase_CS"/>
</dbReference>
<dbReference type="PROSITE" id="PS00061">
    <property type="entry name" value="ADH_SHORT"/>
    <property type="match status" value="1"/>
</dbReference>
<accession>A0AAX7VQY9</accession>
<dbReference type="PRINTS" id="PR00080">
    <property type="entry name" value="SDRFAMILY"/>
</dbReference>
<dbReference type="GO" id="GO:0006006">
    <property type="term" value="P:glucose metabolic process"/>
    <property type="evidence" value="ECO:0007669"/>
    <property type="project" value="TreeGrafter"/>
</dbReference>
<evidence type="ECO:0000256" key="2">
    <source>
        <dbReference type="ARBA" id="ARBA00011881"/>
    </source>
</evidence>
<dbReference type="InterPro" id="IPR051737">
    <property type="entry name" value="L-xylulose/Carbonyl_redctase"/>
</dbReference>
<dbReference type="Proteomes" id="UP000265100">
    <property type="component" value="Chromosome 8"/>
</dbReference>
<dbReference type="SUPFAM" id="SSF51735">
    <property type="entry name" value="NAD(P)-binding Rossmann-fold domains"/>
    <property type="match status" value="1"/>
</dbReference>
<dbReference type="InterPro" id="IPR057326">
    <property type="entry name" value="KR_dom"/>
</dbReference>
<dbReference type="GeneTree" id="ENSGT00940000154873"/>
<name>A0AAX7VQY9_ASTCA</name>
<comment type="subunit">
    <text evidence="2">Homotetramer.</text>
</comment>
<dbReference type="Ensembl" id="ENSACLT00000073953.1">
    <property type="protein sequence ID" value="ENSACLP00000078371.1"/>
    <property type="gene ID" value="ENSACLG00000000751.2"/>
</dbReference>
<dbReference type="InterPro" id="IPR036291">
    <property type="entry name" value="NAD(P)-bd_dom_sf"/>
</dbReference>
<evidence type="ECO:0000259" key="5">
    <source>
        <dbReference type="SMART" id="SM00822"/>
    </source>
</evidence>
<dbReference type="GO" id="GO:0004090">
    <property type="term" value="F:carbonyl reductase (NADPH) activity"/>
    <property type="evidence" value="ECO:0007669"/>
    <property type="project" value="TreeGrafter"/>
</dbReference>
<proteinExistence type="inferred from homology"/>
<sequence length="315" mass="33423">MTFGDFTGIRELCSFPPYMAGLSACSVPVHGLQSDLEDKHGVEAEDTHAHTQTHTALSAALLRLAHPRRPNMEASFAGKRALVTGAGKGIGRATALALARCGAKVIAVTRTQADLNSLVEECASITPVCVDLTDWGATEQALQDVGPVDLLVNNAACANLQPFLEVTPDKFEQAFSVNVKAVVQVSQLVARGMKARGSGGSIVNVSSQASQRALREHAVYCATKAALDMLSKVMALELGPHQIRVNTVNPTVVMTDMGRLGWSDPEKAKSMKSRIPLGRFAEVEEVVNSILFLLSEKSSMINGVTLPVDGGFLAC</sequence>
<dbReference type="Gene3D" id="3.40.50.720">
    <property type="entry name" value="NAD(P)-binding Rossmann-like Domain"/>
    <property type="match status" value="1"/>
</dbReference>
<gene>
    <name evidence="6" type="primary">DCXR</name>
</gene>
<dbReference type="PANTHER" id="PTHR44252:SF3">
    <property type="entry name" value="D-ERYTHRULOSE REDUCTASE-RELATED"/>
    <property type="match status" value="1"/>
</dbReference>
<dbReference type="RefSeq" id="XP_026033310.1">
    <property type="nucleotide sequence ID" value="XM_026177525.1"/>
</dbReference>